<dbReference type="Ensembl" id="ENSPLOT00000029120.1">
    <property type="protein sequence ID" value="ENSPLOP00000026381.1"/>
    <property type="gene ID" value="ENSPLOG00000019359.1"/>
</dbReference>
<name>A0A8C8XXK2_PANLE</name>
<protein>
    <submittedName>
        <fullName evidence="2">Uncharacterized protein</fullName>
    </submittedName>
</protein>
<evidence type="ECO:0000256" key="1">
    <source>
        <dbReference type="SAM" id="MobiDB-lite"/>
    </source>
</evidence>
<dbReference type="AlphaFoldDB" id="A0A8C8XXK2"/>
<keyword evidence="3" id="KW-1185">Reference proteome</keyword>
<feature type="region of interest" description="Disordered" evidence="1">
    <location>
        <begin position="70"/>
        <end position="94"/>
    </location>
</feature>
<dbReference type="OMA" id="HCQEERR"/>
<reference evidence="2" key="1">
    <citation type="journal article" date="2019" name="bioRxiv">
        <title>Long live the king: chromosome-level assembly of the lion (Panthera leo) using linked-read, Hi-C, and long read data.</title>
        <authorList>
            <person name="Armstrong E.E."/>
            <person name="Taylor R.W."/>
            <person name="Miller D.E."/>
            <person name="Kaelin C."/>
            <person name="Barsh G."/>
            <person name="Hadly E.A."/>
            <person name="Petrov D."/>
        </authorList>
    </citation>
    <scope>NUCLEOTIDE SEQUENCE [LARGE SCALE GENOMIC DNA]</scope>
</reference>
<evidence type="ECO:0000313" key="3">
    <source>
        <dbReference type="Proteomes" id="UP000694399"/>
    </source>
</evidence>
<proteinExistence type="predicted"/>
<dbReference type="GeneTree" id="ENSGT00390000000223"/>
<dbReference type="Proteomes" id="UP000694399">
    <property type="component" value="Chromosome E1"/>
</dbReference>
<evidence type="ECO:0000313" key="2">
    <source>
        <dbReference type="Ensembl" id="ENSPLOP00000026381.1"/>
    </source>
</evidence>
<reference evidence="2" key="2">
    <citation type="submission" date="2025-08" db="UniProtKB">
        <authorList>
            <consortium name="Ensembl"/>
        </authorList>
    </citation>
    <scope>IDENTIFICATION</scope>
</reference>
<accession>A0A8C8XXK2</accession>
<reference evidence="2" key="3">
    <citation type="submission" date="2025-09" db="UniProtKB">
        <authorList>
            <consortium name="Ensembl"/>
        </authorList>
    </citation>
    <scope>IDENTIFICATION</scope>
</reference>
<sequence length="156" mass="16838">MTMEASFRALDAFISPSAERAVTLARASRDASASAAIALWSCTGSFTSLISTRSTFIPQSSVASSRVHCQEERRQARNAQPSPEAYGRALGSRADTALGESRERAYFSCAGWKAEPGAGSQGADPDSMPKKLMQRLANFSYQGQTVIVYFQCLLQL</sequence>
<organism evidence="2 3">
    <name type="scientific">Panthera leo</name>
    <name type="common">Lion</name>
    <dbReference type="NCBI Taxonomy" id="9689"/>
    <lineage>
        <taxon>Eukaryota</taxon>
        <taxon>Metazoa</taxon>
        <taxon>Chordata</taxon>
        <taxon>Craniata</taxon>
        <taxon>Vertebrata</taxon>
        <taxon>Euteleostomi</taxon>
        <taxon>Mammalia</taxon>
        <taxon>Eutheria</taxon>
        <taxon>Laurasiatheria</taxon>
        <taxon>Carnivora</taxon>
        <taxon>Feliformia</taxon>
        <taxon>Felidae</taxon>
        <taxon>Pantherinae</taxon>
        <taxon>Panthera</taxon>
    </lineage>
</organism>